<evidence type="ECO:0000259" key="1">
    <source>
        <dbReference type="Pfam" id="PF13788"/>
    </source>
</evidence>
<dbReference type="GO" id="GO:0016787">
    <property type="term" value="F:hydrolase activity"/>
    <property type="evidence" value="ECO:0007669"/>
    <property type="project" value="UniProtKB-KW"/>
</dbReference>
<sequence length="115" mass="13182">MYTVQEHSINGIRIAEVSSEKLLIGNIQDALDLLVELYYQGFDKIIIGEHHLIPDFFDLKNKMAGEILQKFSNYKMRLAVIGSFSYESKSLKDFIYECNKGKLVNFVNTLSEALN</sequence>
<name>A0A1V3TYA3_ELIME</name>
<dbReference type="Pfam" id="PF13788">
    <property type="entry name" value="DUF4180"/>
    <property type="match status" value="1"/>
</dbReference>
<dbReference type="EMBL" id="MPOG01000014">
    <property type="protein sequence ID" value="OOH94376.1"/>
    <property type="molecule type" value="Genomic_DNA"/>
</dbReference>
<organism evidence="2 3">
    <name type="scientific">Elizabethkingia meningoseptica</name>
    <name type="common">Chryseobacterium meningosepticum</name>
    <dbReference type="NCBI Taxonomy" id="238"/>
    <lineage>
        <taxon>Bacteria</taxon>
        <taxon>Pseudomonadati</taxon>
        <taxon>Bacteroidota</taxon>
        <taxon>Flavobacteriia</taxon>
        <taxon>Flavobacteriales</taxon>
        <taxon>Weeksellaceae</taxon>
        <taxon>Elizabethkingia</taxon>
    </lineage>
</organism>
<dbReference type="KEGG" id="emg:BBD33_10590"/>
<dbReference type="eggNOG" id="ENOG5032Z57">
    <property type="taxonomic scope" value="Bacteria"/>
</dbReference>
<evidence type="ECO:0000313" key="2">
    <source>
        <dbReference type="EMBL" id="OOH94376.1"/>
    </source>
</evidence>
<dbReference type="GeneID" id="48542533"/>
<keyword evidence="2" id="KW-0378">Hydrolase</keyword>
<feature type="domain" description="DUF4180" evidence="1">
    <location>
        <begin position="10"/>
        <end position="114"/>
    </location>
</feature>
<evidence type="ECO:0000313" key="3">
    <source>
        <dbReference type="Proteomes" id="UP000188947"/>
    </source>
</evidence>
<keyword evidence="3" id="KW-1185">Reference proteome</keyword>
<protein>
    <submittedName>
        <fullName evidence="2">Alpha/beta hydrolase</fullName>
    </submittedName>
</protein>
<dbReference type="AlphaFoldDB" id="A0A1V3TYA3"/>
<dbReference type="STRING" id="238.BBD35_12905"/>
<gene>
    <name evidence="2" type="ORF">BMF97_13585</name>
</gene>
<proteinExistence type="predicted"/>
<dbReference type="RefSeq" id="WP_016198405.1">
    <property type="nucleotide sequence ID" value="NZ_CP014338.1"/>
</dbReference>
<accession>A0A1V3TYA3</accession>
<dbReference type="OrthoDB" id="8595425at2"/>
<dbReference type="InterPro" id="IPR025438">
    <property type="entry name" value="DUF4180"/>
</dbReference>
<dbReference type="Proteomes" id="UP000188947">
    <property type="component" value="Unassembled WGS sequence"/>
</dbReference>
<comment type="caution">
    <text evidence="2">The sequence shown here is derived from an EMBL/GenBank/DDBJ whole genome shotgun (WGS) entry which is preliminary data.</text>
</comment>
<reference evidence="2 3" key="1">
    <citation type="submission" date="2016-11" db="EMBL/GenBank/DDBJ databases">
        <title>Genome sequence and comparative genomic analysis of clinical strain Elizabethkingia meningoseptica 61421 PRCM.</title>
        <authorList>
            <person name="Wang M."/>
            <person name="Hu S."/>
            <person name="Cao L."/>
            <person name="Jiang T."/>
            <person name="Zhou Y."/>
            <person name="Ming D."/>
        </authorList>
    </citation>
    <scope>NUCLEOTIDE SEQUENCE [LARGE SCALE GENOMIC DNA]</scope>
    <source>
        <strain evidence="2 3">61421 PRCM</strain>
    </source>
</reference>